<accession>A0AAV6T8C9</accession>
<reference evidence="1 2" key="1">
    <citation type="journal article" date="2021" name="Sci. Rep.">
        <title>Chromosome anchoring in Senegalese sole (Solea senegalensis) reveals sex-associated markers and genome rearrangements in flatfish.</title>
        <authorList>
            <person name="Guerrero-Cozar I."/>
            <person name="Gomez-Garrido J."/>
            <person name="Berbel C."/>
            <person name="Martinez-Blanch J.F."/>
            <person name="Alioto T."/>
            <person name="Claros M.G."/>
            <person name="Gagnaire P.A."/>
            <person name="Manchado M."/>
        </authorList>
    </citation>
    <scope>NUCLEOTIDE SEQUENCE [LARGE SCALE GENOMIC DNA]</scope>
    <source>
        <strain evidence="1">Sse05_10M</strain>
    </source>
</reference>
<dbReference type="EMBL" id="JAGKHQ010000001">
    <property type="protein sequence ID" value="KAG7525437.1"/>
    <property type="molecule type" value="Genomic_DNA"/>
</dbReference>
<sequence>MRWAGSSKRAEKQVLASSSSWCWPVNQSDGCRKCHESVPGADGFIILDSFAIFFHNDLLQCTSLFLAVCGY</sequence>
<comment type="caution">
    <text evidence="1">The sequence shown here is derived from an EMBL/GenBank/DDBJ whole genome shotgun (WGS) entry which is preliminary data.</text>
</comment>
<evidence type="ECO:0000313" key="1">
    <source>
        <dbReference type="EMBL" id="KAG7525436.1"/>
    </source>
</evidence>
<keyword evidence="2" id="KW-1185">Reference proteome</keyword>
<proteinExistence type="predicted"/>
<dbReference type="AlphaFoldDB" id="A0AAV6T8C9"/>
<gene>
    <name evidence="1" type="ORF">JOB18_026782</name>
</gene>
<dbReference type="EMBL" id="JAGKHQ010000001">
    <property type="protein sequence ID" value="KAG7525436.1"/>
    <property type="molecule type" value="Genomic_DNA"/>
</dbReference>
<dbReference type="Proteomes" id="UP000693946">
    <property type="component" value="Linkage Group LG1"/>
</dbReference>
<name>A0AAV6T8C9_SOLSE</name>
<organism evidence="1 2">
    <name type="scientific">Solea senegalensis</name>
    <name type="common">Senegalese sole</name>
    <dbReference type="NCBI Taxonomy" id="28829"/>
    <lineage>
        <taxon>Eukaryota</taxon>
        <taxon>Metazoa</taxon>
        <taxon>Chordata</taxon>
        <taxon>Craniata</taxon>
        <taxon>Vertebrata</taxon>
        <taxon>Euteleostomi</taxon>
        <taxon>Actinopterygii</taxon>
        <taxon>Neopterygii</taxon>
        <taxon>Teleostei</taxon>
        <taxon>Neoteleostei</taxon>
        <taxon>Acanthomorphata</taxon>
        <taxon>Carangaria</taxon>
        <taxon>Pleuronectiformes</taxon>
        <taxon>Pleuronectoidei</taxon>
        <taxon>Soleidae</taxon>
        <taxon>Solea</taxon>
    </lineage>
</organism>
<protein>
    <submittedName>
        <fullName evidence="1">Uncharacterized protein</fullName>
    </submittedName>
</protein>
<reference evidence="1" key="2">
    <citation type="submission" date="2021-03" db="EMBL/GenBank/DDBJ databases">
        <authorList>
            <person name="Guerrero-Cozar I."/>
            <person name="Gomez-Garrido J."/>
            <person name="Berbel C."/>
            <person name="Martinez-Blanch J.F."/>
            <person name="Alioto T."/>
            <person name="Claros M.G."/>
            <person name="Gagnaire P.A."/>
            <person name="Manchado M."/>
        </authorList>
    </citation>
    <scope>NUCLEOTIDE SEQUENCE</scope>
    <source>
        <strain evidence="1">Sse05_10M</strain>
        <tissue evidence="1">Blood</tissue>
    </source>
</reference>
<evidence type="ECO:0000313" key="2">
    <source>
        <dbReference type="Proteomes" id="UP000693946"/>
    </source>
</evidence>